<dbReference type="InterPro" id="IPR036908">
    <property type="entry name" value="RlpA-like_sf"/>
</dbReference>
<dbReference type="PANTHER" id="PTHR31692">
    <property type="entry name" value="EXPANSIN-B3"/>
    <property type="match status" value="1"/>
</dbReference>
<reference evidence="4" key="3">
    <citation type="submission" date="2022-06" db="UniProtKB">
        <authorList>
            <consortium name="EnsemblPlants"/>
        </authorList>
    </citation>
    <scope>IDENTIFICATION</scope>
</reference>
<keyword evidence="5" id="KW-1185">Reference proteome</keyword>
<dbReference type="GO" id="GO:0005576">
    <property type="term" value="C:extracellular region"/>
    <property type="evidence" value="ECO:0007669"/>
    <property type="project" value="InterPro"/>
</dbReference>
<dbReference type="Gramene" id="TuG1812G0300005273.01.T03">
    <property type="protein sequence ID" value="TuG1812G0300005273.01.T03"/>
    <property type="gene ID" value="TuG1812G0300005273.01"/>
</dbReference>
<proteinExistence type="predicted"/>
<dbReference type="PANTHER" id="PTHR31692:SF116">
    <property type="match status" value="1"/>
</dbReference>
<dbReference type="Pfam" id="PF03330">
    <property type="entry name" value="DPBB_1"/>
    <property type="match status" value="1"/>
</dbReference>
<dbReference type="PRINTS" id="PR01225">
    <property type="entry name" value="EXPANSNFAMLY"/>
</dbReference>
<reference evidence="4" key="2">
    <citation type="submission" date="2018-03" db="EMBL/GenBank/DDBJ databases">
        <title>The Triticum urartu genome reveals the dynamic nature of wheat genome evolution.</title>
        <authorList>
            <person name="Ling H."/>
            <person name="Ma B."/>
            <person name="Shi X."/>
            <person name="Liu H."/>
            <person name="Dong L."/>
            <person name="Sun H."/>
            <person name="Cao Y."/>
            <person name="Gao Q."/>
            <person name="Zheng S."/>
            <person name="Li Y."/>
            <person name="Yu Y."/>
            <person name="Du H."/>
            <person name="Qi M."/>
            <person name="Li Y."/>
            <person name="Yu H."/>
            <person name="Cui Y."/>
            <person name="Wang N."/>
            <person name="Chen C."/>
            <person name="Wu H."/>
            <person name="Zhao Y."/>
            <person name="Zhang J."/>
            <person name="Li Y."/>
            <person name="Zhou W."/>
            <person name="Zhang B."/>
            <person name="Hu W."/>
            <person name="Eijk M."/>
            <person name="Tang J."/>
            <person name="Witsenboer H."/>
            <person name="Zhao S."/>
            <person name="Li Z."/>
            <person name="Zhang A."/>
            <person name="Wang D."/>
            <person name="Liang C."/>
        </authorList>
    </citation>
    <scope>NUCLEOTIDE SEQUENCE [LARGE SCALE GENOMIC DNA]</scope>
    <source>
        <strain evidence="4">cv. G1812</strain>
    </source>
</reference>
<dbReference type="Proteomes" id="UP000015106">
    <property type="component" value="Chromosome 3"/>
</dbReference>
<feature type="region of interest" description="Disordered" evidence="1">
    <location>
        <begin position="42"/>
        <end position="66"/>
    </location>
</feature>
<organism evidence="4 5">
    <name type="scientific">Triticum urartu</name>
    <name type="common">Red wild einkorn</name>
    <name type="synonym">Crithodium urartu</name>
    <dbReference type="NCBI Taxonomy" id="4572"/>
    <lineage>
        <taxon>Eukaryota</taxon>
        <taxon>Viridiplantae</taxon>
        <taxon>Streptophyta</taxon>
        <taxon>Embryophyta</taxon>
        <taxon>Tracheophyta</taxon>
        <taxon>Spermatophyta</taxon>
        <taxon>Magnoliopsida</taxon>
        <taxon>Liliopsida</taxon>
        <taxon>Poales</taxon>
        <taxon>Poaceae</taxon>
        <taxon>BOP clade</taxon>
        <taxon>Pooideae</taxon>
        <taxon>Triticodae</taxon>
        <taxon>Triticeae</taxon>
        <taxon>Triticinae</taxon>
        <taxon>Triticum</taxon>
    </lineage>
</organism>
<feature type="compositionally biased region" description="Pro residues" evidence="1">
    <location>
        <begin position="42"/>
        <end position="60"/>
    </location>
</feature>
<name>A0A8R7U0X3_TRIUA</name>
<dbReference type="SUPFAM" id="SSF50685">
    <property type="entry name" value="Barwin-like endoglucanases"/>
    <property type="match status" value="1"/>
</dbReference>
<dbReference type="InterPro" id="IPR007112">
    <property type="entry name" value="Expansin/allergen_DPBB_dom"/>
</dbReference>
<dbReference type="AlphaFoldDB" id="A0A8R7U0X3"/>
<evidence type="ECO:0000313" key="5">
    <source>
        <dbReference type="Proteomes" id="UP000015106"/>
    </source>
</evidence>
<dbReference type="InterPro" id="IPR007118">
    <property type="entry name" value="Expan_Lol_pI"/>
</dbReference>
<accession>A0A8R7U0X3</accession>
<dbReference type="PROSITE" id="PS50842">
    <property type="entry name" value="EXPANSIN_EG45"/>
    <property type="match status" value="1"/>
</dbReference>
<feature type="chain" id="PRO_5035739298" description="Expansin-like EG45 domain-containing protein" evidence="2">
    <location>
        <begin position="25"/>
        <end position="215"/>
    </location>
</feature>
<evidence type="ECO:0000259" key="3">
    <source>
        <dbReference type="PROSITE" id="PS50842"/>
    </source>
</evidence>
<sequence length="215" mass="22572">MAAASSYATAVALLCLLAADDCCGCPWFLPATFCPTPTPAPVPATPHPSPITPTPVPATPSPGSGSTNVDAGGWLDARATWYGAPDGAGPLDNGGPCGFKNVNLPPFNAMTSCGNEPIFKDGKGCGSCYQIRCVGKAHPACSGVRPQDGDHHGHELLPCRPLPLRRQPHCLRRHGQGRSQRRAPPRRHHQHAVQEGVVPVPRVIGDVPRGEEVEP</sequence>
<feature type="signal peptide" evidence="2">
    <location>
        <begin position="1"/>
        <end position="24"/>
    </location>
</feature>
<reference evidence="5" key="1">
    <citation type="journal article" date="2013" name="Nature">
        <title>Draft genome of the wheat A-genome progenitor Triticum urartu.</title>
        <authorList>
            <person name="Ling H.Q."/>
            <person name="Zhao S."/>
            <person name="Liu D."/>
            <person name="Wang J."/>
            <person name="Sun H."/>
            <person name="Zhang C."/>
            <person name="Fan H."/>
            <person name="Li D."/>
            <person name="Dong L."/>
            <person name="Tao Y."/>
            <person name="Gao C."/>
            <person name="Wu H."/>
            <person name="Li Y."/>
            <person name="Cui Y."/>
            <person name="Guo X."/>
            <person name="Zheng S."/>
            <person name="Wang B."/>
            <person name="Yu K."/>
            <person name="Liang Q."/>
            <person name="Yang W."/>
            <person name="Lou X."/>
            <person name="Chen J."/>
            <person name="Feng M."/>
            <person name="Jian J."/>
            <person name="Zhang X."/>
            <person name="Luo G."/>
            <person name="Jiang Y."/>
            <person name="Liu J."/>
            <person name="Wang Z."/>
            <person name="Sha Y."/>
            <person name="Zhang B."/>
            <person name="Wu H."/>
            <person name="Tang D."/>
            <person name="Shen Q."/>
            <person name="Xue P."/>
            <person name="Zou S."/>
            <person name="Wang X."/>
            <person name="Liu X."/>
            <person name="Wang F."/>
            <person name="Yang Y."/>
            <person name="An X."/>
            <person name="Dong Z."/>
            <person name="Zhang K."/>
            <person name="Zhang X."/>
            <person name="Luo M.C."/>
            <person name="Dvorak J."/>
            <person name="Tong Y."/>
            <person name="Wang J."/>
            <person name="Yang H."/>
            <person name="Li Z."/>
            <person name="Wang D."/>
            <person name="Zhang A."/>
            <person name="Wang J."/>
        </authorList>
    </citation>
    <scope>NUCLEOTIDE SEQUENCE</scope>
    <source>
        <strain evidence="5">cv. G1812</strain>
    </source>
</reference>
<dbReference type="EnsemblPlants" id="TuG1812G0300005273.01.T03">
    <property type="protein sequence ID" value="TuG1812G0300005273.01.T03"/>
    <property type="gene ID" value="TuG1812G0300005273.01"/>
</dbReference>
<keyword evidence="2" id="KW-0732">Signal</keyword>
<evidence type="ECO:0000313" key="4">
    <source>
        <dbReference type="EnsemblPlants" id="TuG1812G0300005273.01.T03"/>
    </source>
</evidence>
<feature type="domain" description="Expansin-like EG45" evidence="3">
    <location>
        <begin position="94"/>
        <end position="143"/>
    </location>
</feature>
<dbReference type="InterPro" id="IPR009009">
    <property type="entry name" value="RlpA-like_DPBB"/>
</dbReference>
<evidence type="ECO:0000256" key="1">
    <source>
        <dbReference type="SAM" id="MobiDB-lite"/>
    </source>
</evidence>
<dbReference type="Gene3D" id="2.40.40.10">
    <property type="entry name" value="RlpA-like domain"/>
    <property type="match status" value="1"/>
</dbReference>
<feature type="compositionally biased region" description="Basic residues" evidence="1">
    <location>
        <begin position="172"/>
        <end position="191"/>
    </location>
</feature>
<protein>
    <recommendedName>
        <fullName evidence="3">Expansin-like EG45 domain-containing protein</fullName>
    </recommendedName>
</protein>
<evidence type="ECO:0000256" key="2">
    <source>
        <dbReference type="SAM" id="SignalP"/>
    </source>
</evidence>
<feature type="region of interest" description="Disordered" evidence="1">
    <location>
        <begin position="172"/>
        <end position="215"/>
    </location>
</feature>